<dbReference type="Gene3D" id="3.40.395.10">
    <property type="entry name" value="Adenoviral Proteinase, Chain A"/>
    <property type="match status" value="1"/>
</dbReference>
<dbReference type="RefSeq" id="XP_040596747.1">
    <property type="nucleotide sequence ID" value="XM_040740813.1"/>
</dbReference>
<evidence type="ECO:0000256" key="4">
    <source>
        <dbReference type="ARBA" id="ARBA00022807"/>
    </source>
</evidence>
<evidence type="ECO:0000259" key="6">
    <source>
        <dbReference type="PROSITE" id="PS50600"/>
    </source>
</evidence>
<keyword evidence="2" id="KW-0645">Protease</keyword>
<dbReference type="PROSITE" id="PS50600">
    <property type="entry name" value="ULP_PROTEASE"/>
    <property type="match status" value="1"/>
</dbReference>
<feature type="compositionally biased region" description="Basic and acidic residues" evidence="5">
    <location>
        <begin position="175"/>
        <end position="197"/>
    </location>
</feature>
<evidence type="ECO:0000256" key="1">
    <source>
        <dbReference type="ARBA" id="ARBA00005234"/>
    </source>
</evidence>
<comment type="similarity">
    <text evidence="1">Belongs to the peptidase C48 family.</text>
</comment>
<dbReference type="InterPro" id="IPR003653">
    <property type="entry name" value="Peptidase_C48_C"/>
</dbReference>
<dbReference type="InterPro" id="IPR038765">
    <property type="entry name" value="Papain-like_cys_pep_sf"/>
</dbReference>
<dbReference type="Pfam" id="PF02902">
    <property type="entry name" value="Peptidase_C48"/>
    <property type="match status" value="1"/>
</dbReference>
<accession>A0ABM2X1H4</accession>
<dbReference type="Proteomes" id="UP000886700">
    <property type="component" value="Unplaced"/>
</dbReference>
<sequence length="417" mass="48227">MEEGALHPENQDKVRDPQTEDVFEVKCEGAGRSCKRTYSDTQDTVEKQHNEKCRRLLDHLQPSEAAHCGPPSSHTRHADNLKIIKGCMEEHIHGCETTLFQPNQSRHPVTRHHSPVKTEKIYSPKTHFETQKTVGVNFENKRTSHHPQPDILGGAETPNSKNCDTIFHKNMVKPGGKEKPLEEQEKDSSQDHGPDITSDMEKEIMSALAPGPQEDNPSSAFKLNITRGDMQTLQESQWLNDDIINFYVNLLSQRSKSPDYAAIHTFNTFFHTKLKCRGYRSVKRWTRAVNIFEKDIVLVPIHLEVHWNLVVIDLRQKTIAYWDSMGLKRPSVLRMIFQYLQEESKARRNIDLDPLEWRQHSMAAEEIPLQLNKSDCGVFTCKYADYISRGQPITFSQKHMPLFRKKMVWEILHKCLL</sequence>
<feature type="region of interest" description="Disordered" evidence="5">
    <location>
        <begin position="1"/>
        <end position="20"/>
    </location>
</feature>
<dbReference type="PANTHER" id="PTHR12606">
    <property type="entry name" value="SENTRIN/SUMO-SPECIFIC PROTEASE"/>
    <property type="match status" value="1"/>
</dbReference>
<evidence type="ECO:0000256" key="2">
    <source>
        <dbReference type="ARBA" id="ARBA00022670"/>
    </source>
</evidence>
<evidence type="ECO:0000256" key="5">
    <source>
        <dbReference type="SAM" id="MobiDB-lite"/>
    </source>
</evidence>
<dbReference type="PANTHER" id="PTHR12606:SF11">
    <property type="entry name" value="SENTRIN-SPECIFIC PROTEASE 2"/>
    <property type="match status" value="1"/>
</dbReference>
<feature type="region of interest" description="Disordered" evidence="5">
    <location>
        <begin position="140"/>
        <end position="197"/>
    </location>
</feature>
<feature type="domain" description="Ubiquitin-like protease family profile" evidence="6">
    <location>
        <begin position="223"/>
        <end position="387"/>
    </location>
</feature>
<reference evidence="8" key="1">
    <citation type="submission" date="2025-08" db="UniProtKB">
        <authorList>
            <consortium name="RefSeq"/>
        </authorList>
    </citation>
    <scope>IDENTIFICATION</scope>
    <source>
        <tissue evidence="8">Liver</tissue>
    </source>
</reference>
<organism evidence="7 8">
    <name type="scientific">Mesocricetus auratus</name>
    <name type="common">Golden hamster</name>
    <dbReference type="NCBI Taxonomy" id="10036"/>
    <lineage>
        <taxon>Eukaryota</taxon>
        <taxon>Metazoa</taxon>
        <taxon>Chordata</taxon>
        <taxon>Craniata</taxon>
        <taxon>Vertebrata</taxon>
        <taxon>Euteleostomi</taxon>
        <taxon>Mammalia</taxon>
        <taxon>Eutheria</taxon>
        <taxon>Euarchontoglires</taxon>
        <taxon>Glires</taxon>
        <taxon>Rodentia</taxon>
        <taxon>Myomorpha</taxon>
        <taxon>Muroidea</taxon>
        <taxon>Cricetidae</taxon>
        <taxon>Cricetinae</taxon>
        <taxon>Mesocricetus</taxon>
    </lineage>
</organism>
<gene>
    <name evidence="8" type="primary">LOC101840389</name>
</gene>
<name>A0ABM2X1H4_MESAU</name>
<evidence type="ECO:0000313" key="8">
    <source>
        <dbReference type="RefSeq" id="XP_040596747.1"/>
    </source>
</evidence>
<proteinExistence type="inferred from homology"/>
<keyword evidence="7" id="KW-1185">Reference proteome</keyword>
<evidence type="ECO:0000313" key="7">
    <source>
        <dbReference type="Proteomes" id="UP000886700"/>
    </source>
</evidence>
<keyword evidence="4" id="KW-0788">Thiol protease</keyword>
<evidence type="ECO:0000256" key="3">
    <source>
        <dbReference type="ARBA" id="ARBA00022801"/>
    </source>
</evidence>
<dbReference type="SUPFAM" id="SSF54001">
    <property type="entry name" value="Cysteine proteinases"/>
    <property type="match status" value="1"/>
</dbReference>
<protein>
    <submittedName>
        <fullName evidence="8">Sentrin-specific protease 2-like</fullName>
    </submittedName>
</protein>
<dbReference type="GeneID" id="101840389"/>
<keyword evidence="3" id="KW-0378">Hydrolase</keyword>